<dbReference type="AlphaFoldDB" id="A0A7Y9J3Y5"/>
<dbReference type="Gene3D" id="3.40.710.10">
    <property type="entry name" value="DD-peptidase/beta-lactamase superfamily"/>
    <property type="match status" value="1"/>
</dbReference>
<feature type="domain" description="Beta-lactamase class A catalytic" evidence="2">
    <location>
        <begin position="109"/>
        <end position="245"/>
    </location>
</feature>
<dbReference type="InterPro" id="IPR045155">
    <property type="entry name" value="Beta-lactam_cat"/>
</dbReference>
<evidence type="ECO:0000256" key="1">
    <source>
        <dbReference type="SAM" id="MobiDB-lite"/>
    </source>
</evidence>
<protein>
    <recommendedName>
        <fullName evidence="2">Beta-lactamase class A catalytic domain-containing protein</fullName>
    </recommendedName>
</protein>
<dbReference type="Proteomes" id="UP000535890">
    <property type="component" value="Unassembled WGS sequence"/>
</dbReference>
<dbReference type="GO" id="GO:0008800">
    <property type="term" value="F:beta-lactamase activity"/>
    <property type="evidence" value="ECO:0007669"/>
    <property type="project" value="InterPro"/>
</dbReference>
<dbReference type="InterPro" id="IPR012338">
    <property type="entry name" value="Beta-lactam/transpept-like"/>
</dbReference>
<evidence type="ECO:0000313" key="4">
    <source>
        <dbReference type="Proteomes" id="UP000535890"/>
    </source>
</evidence>
<dbReference type="EMBL" id="JACCBN010000001">
    <property type="protein sequence ID" value="NYD34480.1"/>
    <property type="molecule type" value="Genomic_DNA"/>
</dbReference>
<accession>A0A7Y9J3Y5</accession>
<reference evidence="3 4" key="1">
    <citation type="submission" date="2020-07" db="EMBL/GenBank/DDBJ databases">
        <title>Sequencing the genomes of 1000 actinobacteria strains.</title>
        <authorList>
            <person name="Klenk H.-P."/>
        </authorList>
    </citation>
    <scope>NUCLEOTIDE SEQUENCE [LARGE SCALE GENOMIC DNA]</scope>
    <source>
        <strain evidence="3 4">DSM 45772</strain>
    </source>
</reference>
<keyword evidence="4" id="KW-1185">Reference proteome</keyword>
<dbReference type="Pfam" id="PF13354">
    <property type="entry name" value="Beta-lactamase2"/>
    <property type="match status" value="1"/>
</dbReference>
<feature type="region of interest" description="Disordered" evidence="1">
    <location>
        <begin position="16"/>
        <end position="39"/>
    </location>
</feature>
<name>A0A7Y9J3Y5_9PSEU</name>
<sequence>MLGVLVLVLAACSVPDPPVSGSRRSAPPAPPTAVASPAQGAVDAGDAAVARDDATVGIAVLDRLTGTLATNDAGAFAFHSASLSKLLTTVDAFTGPAEVTESDRQRIVAALGPSDDDAMNALWSRFGGQEGITRVIDALGLQDTAVPDDPSQWGEVRLSPRDVVSVLDFVADGLAPAARDLVLGALAAAPEEGADGFDQAFGLLDPAQRGDARAKQGWLCCLDDRIDLHSAGFPDASERFAVAILSRQPLGYPAARQVLDDVAAAVRGPLA</sequence>
<evidence type="ECO:0000259" key="2">
    <source>
        <dbReference type="Pfam" id="PF13354"/>
    </source>
</evidence>
<dbReference type="GO" id="GO:0030655">
    <property type="term" value="P:beta-lactam antibiotic catabolic process"/>
    <property type="evidence" value="ECO:0007669"/>
    <property type="project" value="InterPro"/>
</dbReference>
<gene>
    <name evidence="3" type="ORF">BJ983_000582</name>
</gene>
<proteinExistence type="predicted"/>
<feature type="compositionally biased region" description="Low complexity" evidence="1">
    <location>
        <begin position="19"/>
        <end position="39"/>
    </location>
</feature>
<dbReference type="SUPFAM" id="SSF56601">
    <property type="entry name" value="beta-lactamase/transpeptidase-like"/>
    <property type="match status" value="1"/>
</dbReference>
<dbReference type="RefSeq" id="WP_179792425.1">
    <property type="nucleotide sequence ID" value="NZ_BAABHP010000018.1"/>
</dbReference>
<organism evidence="3 4">
    <name type="scientific">Actinomycetospora corticicola</name>
    <dbReference type="NCBI Taxonomy" id="663602"/>
    <lineage>
        <taxon>Bacteria</taxon>
        <taxon>Bacillati</taxon>
        <taxon>Actinomycetota</taxon>
        <taxon>Actinomycetes</taxon>
        <taxon>Pseudonocardiales</taxon>
        <taxon>Pseudonocardiaceae</taxon>
        <taxon>Actinomycetospora</taxon>
    </lineage>
</organism>
<evidence type="ECO:0000313" key="3">
    <source>
        <dbReference type="EMBL" id="NYD34480.1"/>
    </source>
</evidence>
<comment type="caution">
    <text evidence="3">The sequence shown here is derived from an EMBL/GenBank/DDBJ whole genome shotgun (WGS) entry which is preliminary data.</text>
</comment>